<reference evidence="1" key="2">
    <citation type="submission" date="2021-04" db="EMBL/GenBank/DDBJ databases">
        <authorList>
            <person name="Podell S."/>
        </authorList>
    </citation>
    <scope>NUCLEOTIDE SEQUENCE</scope>
    <source>
        <strain evidence="1">Hildebrandi</strain>
    </source>
</reference>
<proteinExistence type="predicted"/>
<reference evidence="1" key="1">
    <citation type="journal article" date="2021" name="Sci. Rep.">
        <title>Diploid genomic architecture of Nitzschia inconspicua, an elite biomass production diatom.</title>
        <authorList>
            <person name="Oliver A."/>
            <person name="Podell S."/>
            <person name="Pinowska A."/>
            <person name="Traller J.C."/>
            <person name="Smith S.R."/>
            <person name="McClure R."/>
            <person name="Beliaev A."/>
            <person name="Bohutskyi P."/>
            <person name="Hill E.A."/>
            <person name="Rabines A."/>
            <person name="Zheng H."/>
            <person name="Allen L.Z."/>
            <person name="Kuo A."/>
            <person name="Grigoriev I.V."/>
            <person name="Allen A.E."/>
            <person name="Hazlebeck D."/>
            <person name="Allen E.E."/>
        </authorList>
    </citation>
    <scope>NUCLEOTIDE SEQUENCE</scope>
    <source>
        <strain evidence="1">Hildebrandi</strain>
    </source>
</reference>
<dbReference type="EMBL" id="JAGRRH010000019">
    <property type="protein sequence ID" value="KAG7349931.1"/>
    <property type="molecule type" value="Genomic_DNA"/>
</dbReference>
<protein>
    <submittedName>
        <fullName evidence="1">Uncharacterized protein</fullName>
    </submittedName>
</protein>
<name>A0A9K3PKD7_9STRA</name>
<keyword evidence="2" id="KW-1185">Reference proteome</keyword>
<accession>A0A9K3PKD7</accession>
<evidence type="ECO:0000313" key="1">
    <source>
        <dbReference type="EMBL" id="KAG7349931.1"/>
    </source>
</evidence>
<sequence length="916" mass="105412">MVALMLKECLILQARLLSQNNHHDDGLSDDRRNCAWIVASNLTPRLPQRNITAGDVEHILERVKEALDLDKIQNKMLAHTDISNRRVQTSTVKSAIESAAKRCPPSRTNLNYSPWEMFIFVRRKTTWEYIHISHVCYKDDAGEVTIQSTVYHEENSSDTAHFSFQEVKQALIDILDDYSRQYHDLGTGSITPCPSGGLCRQIAYLASVQLFGGREDGKVVPDELLQNFETYVKTYIENSSTETTSTLIECGKCHTWNVSPGGFIFRKSDQFFLGRTCYGGSSHGNALFLSKKRKISKRESQESATERFVAELWSSSEVTDSFRLGNDLISDPPDTKFKTKDNWGETCIDNSMVDRQSPNYLIPPGIIGSPLTCRKPKPAFINECPWCEQVFSVNGEYDLLSDLHNFNFKMKDTKQFVSHEKNGSCVFWGLRIHRAIKCVPRITDQPLIRLRIFKSVVSVLGYGPTRISTEKHYICYEDTETKDSFLRKIYQIFCKDEDFLNETSHNPSEWTGKVSDLIFFSFEFRERTSLKPKPELWRRLTKYYLGQLHQAIVCRVGSWPFNFDDSTRVRLVCDANLSLFNYYYFWYASLFYKVTFADLLLPIRDIGMEQRYTAQQVPVPVMKGLHELQDKGSMSLFRYSHPHEFSIQSTTPHPQEFSIDLTSAEPMATGRLWRNGVGYIVPFSVVKDFPYWLGGWECLLCRQNTVVSIKNHCFECKKVFCYTCIQNKNGSNFVRETDPDTGSEIDRCTACSVRLGNQSQQTDRMSKQLLASSHQSVTQWRGSVQDYQRPENVAQKQMSFLVCDKCNLSKNPMWMDKMDEAWKNELLQTTKWWSSGFINSFGTMLAHSVHKTDTNPGSHGGSEMYCDMGRKKLRHKELASTYYICSQAVAINRIPFQSTLRFSKRPGKELNFACRR</sequence>
<evidence type="ECO:0000313" key="2">
    <source>
        <dbReference type="Proteomes" id="UP000693970"/>
    </source>
</evidence>
<gene>
    <name evidence="1" type="ORF">IV203_012528</name>
</gene>
<dbReference type="AlphaFoldDB" id="A0A9K3PKD7"/>
<comment type="caution">
    <text evidence="1">The sequence shown here is derived from an EMBL/GenBank/DDBJ whole genome shotgun (WGS) entry which is preliminary data.</text>
</comment>
<dbReference type="Proteomes" id="UP000693970">
    <property type="component" value="Unassembled WGS sequence"/>
</dbReference>
<organism evidence="1 2">
    <name type="scientific">Nitzschia inconspicua</name>
    <dbReference type="NCBI Taxonomy" id="303405"/>
    <lineage>
        <taxon>Eukaryota</taxon>
        <taxon>Sar</taxon>
        <taxon>Stramenopiles</taxon>
        <taxon>Ochrophyta</taxon>
        <taxon>Bacillariophyta</taxon>
        <taxon>Bacillariophyceae</taxon>
        <taxon>Bacillariophycidae</taxon>
        <taxon>Bacillariales</taxon>
        <taxon>Bacillariaceae</taxon>
        <taxon>Nitzschia</taxon>
    </lineage>
</organism>